<dbReference type="Gene3D" id="1.20.1280.50">
    <property type="match status" value="1"/>
</dbReference>
<name>E0CW68_9ORYZ</name>
<dbReference type="Gene3D" id="3.80.10.10">
    <property type="entry name" value="Ribonuclease Inhibitor"/>
    <property type="match status" value="1"/>
</dbReference>
<sequence>MVPPPVAADDDSDDHITGLPDEILEHVLSFLPAHDAVRTSLLGRRWRHLWRSAAALRVNGVKGWRSADTFVRYVDTLLRLRRRSPSSPPPPPPQYAPLDACHLDFHASSDLDLSSVETAVLCRGGDWVHRAVVGCGVRELSLNFSPSDDAAAGATGGLNMVVRLPVYEPLLSRRLTVLDLAHVHAIGDFLDLAGCPSLLRLKLSHCEIAATAISSPSLKHLSMISCQFYRVQDSRTRISTPSLVSLELIDPLGRTPFLAAAMPSLSTATVRVHDRCDDYCVGEVDGFGDCGDFYCRGCKFHYRNPGNSSRNCSVFLNGLSQATALELSVSYRTVIINRDLKLSPTFSKLKTLSFSHWCEGGFSTLIYFLKYSSILEKLTLHIPKARYNYFLMETGDCNASENTVASDRLETIEIKCEEGHKMLP</sequence>
<evidence type="ECO:0000313" key="2">
    <source>
        <dbReference type="EMBL" id="ACS49602.1"/>
    </source>
</evidence>
<dbReference type="EMBL" id="GQ203297">
    <property type="protein sequence ID" value="ACS49602.1"/>
    <property type="molecule type" value="Genomic_DNA"/>
</dbReference>
<accession>E0CW68</accession>
<dbReference type="CDD" id="cd22160">
    <property type="entry name" value="F-box_AtFBL13-like"/>
    <property type="match status" value="1"/>
</dbReference>
<dbReference type="InterPro" id="IPR036047">
    <property type="entry name" value="F-box-like_dom_sf"/>
</dbReference>
<dbReference type="PANTHER" id="PTHR34223">
    <property type="entry name" value="OS11G0201299 PROTEIN"/>
    <property type="match status" value="1"/>
</dbReference>
<dbReference type="InterPro" id="IPR053197">
    <property type="entry name" value="F-box_SCFL_complex_component"/>
</dbReference>
<dbReference type="PROSITE" id="PS50181">
    <property type="entry name" value="FBOX"/>
    <property type="match status" value="1"/>
</dbReference>
<gene>
    <name evidence="2" type="ORF">OA_BBa237I11.14</name>
</gene>
<dbReference type="InterPro" id="IPR032675">
    <property type="entry name" value="LRR_dom_sf"/>
</dbReference>
<dbReference type="SUPFAM" id="SSF81383">
    <property type="entry name" value="F-box domain"/>
    <property type="match status" value="1"/>
</dbReference>
<dbReference type="PANTHER" id="PTHR34223:SF22">
    <property type="entry name" value="OS11G0208300 PROTEIN"/>
    <property type="match status" value="1"/>
</dbReference>
<dbReference type="AlphaFoldDB" id="E0CW68"/>
<dbReference type="InterPro" id="IPR001810">
    <property type="entry name" value="F-box_dom"/>
</dbReference>
<protein>
    <submittedName>
        <fullName evidence="2">F-box family-5</fullName>
    </submittedName>
</protein>
<reference evidence="2" key="1">
    <citation type="submission" date="2009-05" db="EMBL/GenBank/DDBJ databases">
        <authorList>
            <person name="Ammiraju J.S.S."/>
            <person name="Lu F."/>
            <person name="Sanyal A."/>
            <person name="Song X."/>
            <person name="Jiang N."/>
            <person name="Pontaroli A.C."/>
            <person name="Rambo T."/>
            <person name="Currie J."/>
            <person name="Kollura K."/>
            <person name="Talag J."/>
            <person name="Fan C."/>
            <person name="Goicoechea J.L."/>
            <person name="Zuccolo A."/>
            <person name="Bennetzen J.L."/>
            <person name="Chen M."/>
            <person name="Jackson S."/>
            <person name="Wing R.A."/>
        </authorList>
    </citation>
    <scope>NUCLEOTIDE SEQUENCE</scope>
</reference>
<proteinExistence type="predicted"/>
<dbReference type="Pfam" id="PF00646">
    <property type="entry name" value="F-box"/>
    <property type="match status" value="1"/>
</dbReference>
<feature type="domain" description="F-box" evidence="1">
    <location>
        <begin position="13"/>
        <end position="67"/>
    </location>
</feature>
<organism evidence="2">
    <name type="scientific">Oryza alta</name>
    <dbReference type="NCBI Taxonomy" id="52545"/>
    <lineage>
        <taxon>Eukaryota</taxon>
        <taxon>Viridiplantae</taxon>
        <taxon>Streptophyta</taxon>
        <taxon>Embryophyta</taxon>
        <taxon>Tracheophyta</taxon>
        <taxon>Spermatophyta</taxon>
        <taxon>Magnoliopsida</taxon>
        <taxon>Liliopsida</taxon>
        <taxon>Poales</taxon>
        <taxon>Poaceae</taxon>
        <taxon>BOP clade</taxon>
        <taxon>Oryzoideae</taxon>
        <taxon>Oryzeae</taxon>
        <taxon>Oryzinae</taxon>
        <taxon>Oryza</taxon>
    </lineage>
</organism>
<dbReference type="SUPFAM" id="SSF52047">
    <property type="entry name" value="RNI-like"/>
    <property type="match status" value="1"/>
</dbReference>
<evidence type="ECO:0000259" key="1">
    <source>
        <dbReference type="PROSITE" id="PS50181"/>
    </source>
</evidence>
<dbReference type="InterPro" id="IPR053781">
    <property type="entry name" value="F-box_AtFBL13-like"/>
</dbReference>
<reference evidence="2" key="2">
    <citation type="journal article" date="2010" name="Plant J.">
        <title>Spatio-temporal patterns of genome evolution in allotetraploid species of the genus Oryza.</title>
        <authorList>
            <person name="Ammiraju J.S."/>
            <person name="Fan C."/>
            <person name="Yu Y."/>
            <person name="Song X."/>
            <person name="Cranston K.A."/>
            <person name="Pontaroli A.C."/>
            <person name="Lu F."/>
            <person name="Sanyal A."/>
            <person name="Jiang N."/>
            <person name="Rambo T."/>
            <person name="Currie J."/>
            <person name="Collura K."/>
            <person name="Talag J."/>
            <person name="Bennetzen J.L."/>
            <person name="Chen M."/>
            <person name="Jackson S."/>
            <person name="Wing R.A."/>
        </authorList>
    </citation>
    <scope>NUCLEOTIDE SEQUENCE</scope>
</reference>
<dbReference type="SMART" id="SM00256">
    <property type="entry name" value="FBOX"/>
    <property type="match status" value="1"/>
</dbReference>